<dbReference type="InterPro" id="IPR037972">
    <property type="entry name" value="RepB_N"/>
</dbReference>
<dbReference type="SUPFAM" id="SSF109709">
    <property type="entry name" value="KorB DNA-binding domain-like"/>
    <property type="match status" value="1"/>
</dbReference>
<evidence type="ECO:0000259" key="3">
    <source>
        <dbReference type="SMART" id="SM00470"/>
    </source>
</evidence>
<dbReference type="InterPro" id="IPR036086">
    <property type="entry name" value="ParB/Sulfiredoxin_sf"/>
</dbReference>
<dbReference type="GO" id="GO:0005694">
    <property type="term" value="C:chromosome"/>
    <property type="evidence" value="ECO:0007669"/>
    <property type="project" value="TreeGrafter"/>
</dbReference>
<sequence length="350" mass="38505">MSKNPRKSIVASFGVLSAELENRLESDQQPTPPVEPSGNRVGAGVIGAAHRAIDYIRSERDQLRALLESGGGAVRELDPALIDPSPFSDRLPDDDGTDFEAFKRSIETEGQKVPVQVRKHPTSPGRYQVVYGHRRWRAAKQLGMPVRALEVEISDLDLVVAQGIENASRQDLTWIERALFASRMDDAGIKPRDIYAALSIDDAELAKMRSVYRSVAIDVIEAIGRAPKIGRPRWLELAKAVAGDPGTLESLRTELGRRSGGAETSDQRFQRILNAIKPVVKKAVEPTSILDGNGTRLGALVMSPKEARISAEGSLGIEFLKFVEAELPNLAVRFARQREQKPDSCQRRTE</sequence>
<dbReference type="Pfam" id="PF02195">
    <property type="entry name" value="ParB_N"/>
    <property type="match status" value="1"/>
</dbReference>
<dbReference type="GO" id="GO:0003677">
    <property type="term" value="F:DNA binding"/>
    <property type="evidence" value="ECO:0007669"/>
    <property type="project" value="InterPro"/>
</dbReference>
<evidence type="ECO:0000313" key="4">
    <source>
        <dbReference type="EMBL" id="AAX19274.1"/>
    </source>
</evidence>
<dbReference type="InterPro" id="IPR011111">
    <property type="entry name" value="Plasmid_RepB"/>
</dbReference>
<accession>Q5BTP5</accession>
<dbReference type="InterPro" id="IPR003115">
    <property type="entry name" value="ParB_N"/>
</dbReference>
<dbReference type="EMBL" id="AY914873">
    <property type="protein sequence ID" value="AAX19274.1"/>
    <property type="molecule type" value="Genomic_DNA"/>
</dbReference>
<organism evidence="4">
    <name type="scientific">Rhizobium meliloti</name>
    <name type="common">Ensifer meliloti</name>
    <name type="synonym">Sinorhizobium meliloti</name>
    <dbReference type="NCBI Taxonomy" id="382"/>
    <lineage>
        <taxon>Bacteria</taxon>
        <taxon>Pseudomonadati</taxon>
        <taxon>Pseudomonadota</taxon>
        <taxon>Alphaproteobacteria</taxon>
        <taxon>Hyphomicrobiales</taxon>
        <taxon>Rhizobiaceae</taxon>
        <taxon>Sinorhizobium/Ensifer group</taxon>
        <taxon>Sinorhizobium</taxon>
    </lineage>
</organism>
<name>Q5BTP5_RHIML</name>
<dbReference type="NCBIfam" id="TIGR03454">
    <property type="entry name" value="partition_RepB"/>
    <property type="match status" value="1"/>
</dbReference>
<dbReference type="AlphaFoldDB" id="Q5BTP5"/>
<dbReference type="Pfam" id="PF07506">
    <property type="entry name" value="RepB"/>
    <property type="match status" value="1"/>
</dbReference>
<dbReference type="NCBIfam" id="TIGR00180">
    <property type="entry name" value="parB_part"/>
    <property type="match status" value="1"/>
</dbReference>
<dbReference type="InterPro" id="IPR050336">
    <property type="entry name" value="Chromosome_partition/occlusion"/>
</dbReference>
<dbReference type="InterPro" id="IPR017819">
    <property type="entry name" value="Plasmid_partition_RepB"/>
</dbReference>
<reference evidence="4" key="1">
    <citation type="journal article" date="2006" name="Plasmid">
        <title>Replication regions of Sinorhizobium meliloti plasmids.</title>
        <authorList>
            <person name="Watson R.J."/>
            <person name="Heys R."/>
        </authorList>
    </citation>
    <scope>NUCLEOTIDE SEQUENCE</scope>
    <source>
        <strain evidence="4">MBA9</strain>
        <plasmid evidence="4">pMBA9a</plasmid>
    </source>
</reference>
<dbReference type="RefSeq" id="WP_032491321.1">
    <property type="nucleotide sequence ID" value="NZ_CP135241.1"/>
</dbReference>
<dbReference type="InterPro" id="IPR004437">
    <property type="entry name" value="ParB/RepB/Spo0J"/>
</dbReference>
<dbReference type="PANTHER" id="PTHR33375">
    <property type="entry name" value="CHROMOSOME-PARTITIONING PROTEIN PARB-RELATED"/>
    <property type="match status" value="1"/>
</dbReference>
<comment type="similarity">
    <text evidence="1">Belongs to the ParB family.</text>
</comment>
<dbReference type="SUPFAM" id="SSF110849">
    <property type="entry name" value="ParB/Sulfiredoxin"/>
    <property type="match status" value="1"/>
</dbReference>
<evidence type="ECO:0000256" key="1">
    <source>
        <dbReference type="ARBA" id="ARBA00006295"/>
    </source>
</evidence>
<keyword evidence="4" id="KW-0614">Plasmid</keyword>
<feature type="domain" description="ParB-like N-terminal" evidence="3">
    <location>
        <begin position="75"/>
        <end position="167"/>
    </location>
</feature>
<dbReference type="GO" id="GO:0007059">
    <property type="term" value="P:chromosome segregation"/>
    <property type="evidence" value="ECO:0007669"/>
    <property type="project" value="TreeGrafter"/>
</dbReference>
<dbReference type="Gene3D" id="3.90.1530.10">
    <property type="entry name" value="Conserved hypothetical protein from pyrococcus furiosus pfu- 392566-001, ParB domain"/>
    <property type="match status" value="1"/>
</dbReference>
<evidence type="ECO:0000256" key="2">
    <source>
        <dbReference type="SAM" id="MobiDB-lite"/>
    </source>
</evidence>
<dbReference type="PANTHER" id="PTHR33375:SF1">
    <property type="entry name" value="CHROMOSOME-PARTITIONING PROTEIN PARB-RELATED"/>
    <property type="match status" value="1"/>
</dbReference>
<proteinExistence type="inferred from homology"/>
<dbReference type="CDD" id="cd16405">
    <property type="entry name" value="RepB_like_N"/>
    <property type="match status" value="1"/>
</dbReference>
<geneLocation type="plasmid" evidence="4">
    <name>pMBA9a</name>
</geneLocation>
<dbReference type="SMART" id="SM00470">
    <property type="entry name" value="ParB"/>
    <property type="match status" value="1"/>
</dbReference>
<protein>
    <submittedName>
        <fullName evidence="4">RepB-like protein</fullName>
    </submittedName>
</protein>
<feature type="region of interest" description="Disordered" evidence="2">
    <location>
        <begin position="22"/>
        <end position="41"/>
    </location>
</feature>